<evidence type="ECO:0000313" key="1">
    <source>
        <dbReference type="EMBL" id="PRQ48016.1"/>
    </source>
</evidence>
<dbReference type="EMBL" id="PDCK01000040">
    <property type="protein sequence ID" value="PRQ48016.1"/>
    <property type="molecule type" value="Genomic_DNA"/>
</dbReference>
<sequence>MRCAGAAGVGHRENSETAVYGSKRRIFFFFFGIGIGEAAGTGEGSKYLRGSRYREAGIFLGFEPRKRSEYRRPLDQEVVEIFFFFFLGVNDRVPRAGREVPLEILVFPSVLGERELVPGRKHFLIDQIEPWNQRVPEALFLFVAEHTWKRVGSARPRRVLRCVAVGFDPGRLSVES</sequence>
<protein>
    <submittedName>
        <fullName evidence="1">Uncharacterized protein</fullName>
    </submittedName>
</protein>
<dbReference type="Proteomes" id="UP000238479">
    <property type="component" value="Chromosome 2"/>
</dbReference>
<proteinExistence type="predicted"/>
<organism evidence="1 2">
    <name type="scientific">Rosa chinensis</name>
    <name type="common">China rose</name>
    <dbReference type="NCBI Taxonomy" id="74649"/>
    <lineage>
        <taxon>Eukaryota</taxon>
        <taxon>Viridiplantae</taxon>
        <taxon>Streptophyta</taxon>
        <taxon>Embryophyta</taxon>
        <taxon>Tracheophyta</taxon>
        <taxon>Spermatophyta</taxon>
        <taxon>Magnoliopsida</taxon>
        <taxon>eudicotyledons</taxon>
        <taxon>Gunneridae</taxon>
        <taxon>Pentapetalae</taxon>
        <taxon>rosids</taxon>
        <taxon>fabids</taxon>
        <taxon>Rosales</taxon>
        <taxon>Rosaceae</taxon>
        <taxon>Rosoideae</taxon>
        <taxon>Rosoideae incertae sedis</taxon>
        <taxon>Rosa</taxon>
    </lineage>
</organism>
<keyword evidence="2" id="KW-1185">Reference proteome</keyword>
<dbReference type="Gramene" id="PRQ48016">
    <property type="protein sequence ID" value="PRQ48016"/>
    <property type="gene ID" value="RchiOBHm_Chr2g0106011"/>
</dbReference>
<evidence type="ECO:0000313" key="2">
    <source>
        <dbReference type="Proteomes" id="UP000238479"/>
    </source>
</evidence>
<gene>
    <name evidence="1" type="ORF">RchiOBHm_Chr2g0106011</name>
</gene>
<comment type="caution">
    <text evidence="1">The sequence shown here is derived from an EMBL/GenBank/DDBJ whole genome shotgun (WGS) entry which is preliminary data.</text>
</comment>
<name>A0A2P6RNK3_ROSCH</name>
<accession>A0A2P6RNK3</accession>
<reference evidence="1 2" key="1">
    <citation type="journal article" date="2018" name="Nat. Genet.">
        <title>The Rosa genome provides new insights in the design of modern roses.</title>
        <authorList>
            <person name="Bendahmane M."/>
        </authorList>
    </citation>
    <scope>NUCLEOTIDE SEQUENCE [LARGE SCALE GENOMIC DNA]</scope>
    <source>
        <strain evidence="2">cv. Old Blush</strain>
    </source>
</reference>
<dbReference type="AlphaFoldDB" id="A0A2P6RNK3"/>